<proteinExistence type="predicted"/>
<evidence type="ECO:0000313" key="3">
    <source>
        <dbReference type="Proteomes" id="UP000184255"/>
    </source>
</evidence>
<reference evidence="3" key="1">
    <citation type="journal article" date="2016" name="Genome Biol. Evol.">
        <title>Comparative 'omics' of the Fusarium fujikuroi species complex highlights differences in genetic potential and metabolite synthesis.</title>
        <authorList>
            <person name="Niehaus E.-M."/>
            <person name="Muensterkoetter M."/>
            <person name="Proctor R.H."/>
            <person name="Brown D.W."/>
            <person name="Sharon A."/>
            <person name="Idan Y."/>
            <person name="Oren-Young L."/>
            <person name="Sieber C.M."/>
            <person name="Novak O."/>
            <person name="Pencik A."/>
            <person name="Tarkowska D."/>
            <person name="Hromadova K."/>
            <person name="Freeman S."/>
            <person name="Maymon M."/>
            <person name="Elazar M."/>
            <person name="Youssef S.A."/>
            <person name="El-Shabrawy E.S.M."/>
            <person name="Shalaby A.B.A."/>
            <person name="Houterman P."/>
            <person name="Brock N.L."/>
            <person name="Burkhardt I."/>
            <person name="Tsavkelova E.A."/>
            <person name="Dickschat J.S."/>
            <person name="Galuszka P."/>
            <person name="Gueldener U."/>
            <person name="Tudzynski B."/>
        </authorList>
    </citation>
    <scope>NUCLEOTIDE SEQUENCE [LARGE SCALE GENOMIC DNA]</scope>
    <source>
        <strain evidence="3">MRC7560</strain>
    </source>
</reference>
<dbReference type="EMBL" id="FCQH01000006">
    <property type="protein sequence ID" value="CVK93503.1"/>
    <property type="molecule type" value="Genomic_DNA"/>
</dbReference>
<dbReference type="VEuPathDB" id="FungiDB:FMAN_02889"/>
<feature type="region of interest" description="Disordered" evidence="1">
    <location>
        <begin position="185"/>
        <end position="210"/>
    </location>
</feature>
<keyword evidence="3" id="KW-1185">Reference proteome</keyword>
<feature type="region of interest" description="Disordered" evidence="1">
    <location>
        <begin position="120"/>
        <end position="152"/>
    </location>
</feature>
<accession>A0A1L7TBH4</accession>
<comment type="caution">
    <text evidence="2">The sequence shown here is derived from an EMBL/GenBank/DDBJ whole genome shotgun (WGS) entry which is preliminary data.</text>
</comment>
<dbReference type="Proteomes" id="UP000184255">
    <property type="component" value="Unassembled WGS sequence"/>
</dbReference>
<gene>
    <name evidence="2" type="ORF">FMAN_02889</name>
</gene>
<sequence length="210" mass="23302">MLSANLEMPIGTKREELDQIIPAPPLDEQAVEQSTDGVFNTLCCAEHVSPHIYKTSRRPGCKAFANIPNPSLGNGYILPDEHTSDRRLSIPLTCRVEGIPHIKLSVPILGLSTVKADHQVSKKDQSKLHPTWVSKPRRGSTRKSRRKTGVTVRMAQMKAPPQDFQIGSNSFQSFGLVSGEKDSSAILHGTRKRKRKGRDCLRHAAKHLRS</sequence>
<organism evidence="2 3">
    <name type="scientific">Fusarium mangiferae</name>
    <name type="common">Mango malformation disease fungus</name>
    <dbReference type="NCBI Taxonomy" id="192010"/>
    <lineage>
        <taxon>Eukaryota</taxon>
        <taxon>Fungi</taxon>
        <taxon>Dikarya</taxon>
        <taxon>Ascomycota</taxon>
        <taxon>Pezizomycotina</taxon>
        <taxon>Sordariomycetes</taxon>
        <taxon>Hypocreomycetidae</taxon>
        <taxon>Hypocreales</taxon>
        <taxon>Nectriaceae</taxon>
        <taxon>Fusarium</taxon>
        <taxon>Fusarium fujikuroi species complex</taxon>
    </lineage>
</organism>
<name>A0A1L7TBH4_FUSMA</name>
<dbReference type="AlphaFoldDB" id="A0A1L7TBH4"/>
<evidence type="ECO:0000313" key="2">
    <source>
        <dbReference type="EMBL" id="CVK93503.1"/>
    </source>
</evidence>
<dbReference type="RefSeq" id="XP_041682180.1">
    <property type="nucleotide sequence ID" value="XM_041831637.1"/>
</dbReference>
<feature type="compositionally biased region" description="Basic residues" evidence="1">
    <location>
        <begin position="189"/>
        <end position="210"/>
    </location>
</feature>
<protein>
    <submittedName>
        <fullName evidence="2">Uncharacterized protein</fullName>
    </submittedName>
</protein>
<evidence type="ECO:0000256" key="1">
    <source>
        <dbReference type="SAM" id="MobiDB-lite"/>
    </source>
</evidence>
<dbReference type="GeneID" id="65082160"/>
<feature type="compositionally biased region" description="Basic residues" evidence="1">
    <location>
        <begin position="135"/>
        <end position="148"/>
    </location>
</feature>